<sequence length="192" mass="20401">MAKVTILPPSALPKPTTPLTINPSTGQGPLRAFIAATATEFGDEKIRKEALDQLDNVYFPVEATKTGSLRNKGLSATTQVIALMARLVKQRDLANATLHGPSKEALSGPILEDAPFPEVLVAKAYSEDAKKLDLVLYNGKEAGTFKLGFERLVPGQQYSISTGGSVTANQAGKAVISAKINGRTHIILQPVH</sequence>
<keyword evidence="2" id="KW-0813">Transport</keyword>
<protein>
    <submittedName>
        <fullName evidence="2">Sugar transporter STL1</fullName>
    </submittedName>
</protein>
<evidence type="ECO:0000256" key="1">
    <source>
        <dbReference type="SAM" id="MobiDB-lite"/>
    </source>
</evidence>
<feature type="region of interest" description="Disordered" evidence="1">
    <location>
        <begin position="1"/>
        <end position="24"/>
    </location>
</feature>
<comment type="caution">
    <text evidence="2">The sequence shown here is derived from an EMBL/GenBank/DDBJ whole genome shotgun (WGS) entry which is preliminary data.</text>
</comment>
<keyword evidence="2" id="KW-0762">Sugar transport</keyword>
<proteinExistence type="predicted"/>
<reference evidence="2" key="2">
    <citation type="submission" date="2020-02" db="EMBL/GenBank/DDBJ databases">
        <title>Identification and distribution of gene clusters putatively required for synthesis of sphingolipid metabolism inhibitors in phylogenetically diverse species of the filamentous fungus Fusarium.</title>
        <authorList>
            <person name="Kim H.-S."/>
            <person name="Busman M."/>
            <person name="Brown D.W."/>
            <person name="Divon H."/>
            <person name="Uhlig S."/>
            <person name="Proctor R.H."/>
        </authorList>
    </citation>
    <scope>NUCLEOTIDE SEQUENCE</scope>
    <source>
        <strain evidence="2">NRRL 25174</strain>
    </source>
</reference>
<accession>A0A9P5ANB0</accession>
<dbReference type="OrthoDB" id="9979195at2759"/>
<gene>
    <name evidence="2" type="ORF">FBEOM_4366</name>
</gene>
<evidence type="ECO:0000313" key="2">
    <source>
        <dbReference type="EMBL" id="KAF4341693.1"/>
    </source>
</evidence>
<evidence type="ECO:0000313" key="3">
    <source>
        <dbReference type="Proteomes" id="UP000730481"/>
    </source>
</evidence>
<dbReference type="Proteomes" id="UP000730481">
    <property type="component" value="Unassembled WGS sequence"/>
</dbReference>
<keyword evidence="3" id="KW-1185">Reference proteome</keyword>
<dbReference type="EMBL" id="PVQB02000182">
    <property type="protein sequence ID" value="KAF4341693.1"/>
    <property type="molecule type" value="Genomic_DNA"/>
</dbReference>
<reference evidence="2" key="1">
    <citation type="journal article" date="2017" name="Mycologia">
        <title>Fusarium algeriense, sp. nov., a novel toxigenic crown rot pathogen of durum wheat from Algeria is nested in the Fusarium burgessii species complex.</title>
        <authorList>
            <person name="Laraba I."/>
            <person name="Keddad A."/>
            <person name="Boureghda H."/>
            <person name="Abdallah N."/>
            <person name="Vaughan M.M."/>
            <person name="Proctor R.H."/>
            <person name="Busman M."/>
            <person name="O'Donnell K."/>
        </authorList>
    </citation>
    <scope>NUCLEOTIDE SEQUENCE</scope>
    <source>
        <strain evidence="2">NRRL 25174</strain>
    </source>
</reference>
<name>A0A9P5ANB0_9HYPO</name>
<organism evidence="2 3">
    <name type="scientific">Fusarium beomiforme</name>
    <dbReference type="NCBI Taxonomy" id="44412"/>
    <lineage>
        <taxon>Eukaryota</taxon>
        <taxon>Fungi</taxon>
        <taxon>Dikarya</taxon>
        <taxon>Ascomycota</taxon>
        <taxon>Pezizomycotina</taxon>
        <taxon>Sordariomycetes</taxon>
        <taxon>Hypocreomycetidae</taxon>
        <taxon>Hypocreales</taxon>
        <taxon>Nectriaceae</taxon>
        <taxon>Fusarium</taxon>
        <taxon>Fusarium burgessii species complex</taxon>
    </lineage>
</organism>
<dbReference type="AlphaFoldDB" id="A0A9P5ANB0"/>